<proteinExistence type="predicted"/>
<evidence type="ECO:0000313" key="1">
    <source>
        <dbReference type="EMBL" id="ENN73355.1"/>
    </source>
</evidence>
<feature type="non-terminal residue" evidence="1">
    <location>
        <position position="1"/>
    </location>
</feature>
<sequence>MFMTLNEVFTSDFNCDDNNLKMPAIMSSNCNASALLSKKRSAASVTEAECYNMSLGAGPLWWS</sequence>
<dbReference type="EMBL" id="KB741168">
    <property type="protein sequence ID" value="ENN73355.1"/>
    <property type="molecule type" value="Genomic_DNA"/>
</dbReference>
<protein>
    <submittedName>
        <fullName evidence="1">Uncharacterized protein</fullName>
    </submittedName>
</protein>
<name>N6TVN1_DENPD</name>
<gene>
    <name evidence="1" type="ORF">YQE_10035</name>
</gene>
<accession>N6TVN1</accession>
<reference evidence="1" key="1">
    <citation type="journal article" date="2013" name="Genome Biol.">
        <title>Draft genome of the mountain pine beetle, Dendroctonus ponderosae Hopkins, a major forest pest.</title>
        <authorList>
            <person name="Keeling C.I."/>
            <person name="Yuen M.M."/>
            <person name="Liao N.Y."/>
            <person name="Docking T.R."/>
            <person name="Chan S.K."/>
            <person name="Taylor G.A."/>
            <person name="Palmquist D.L."/>
            <person name="Jackman S.D."/>
            <person name="Nguyen A."/>
            <person name="Li M."/>
            <person name="Henderson H."/>
            <person name="Janes J.K."/>
            <person name="Zhao Y."/>
            <person name="Pandoh P."/>
            <person name="Moore R."/>
            <person name="Sperling F.A."/>
            <person name="Huber D.P."/>
            <person name="Birol I."/>
            <person name="Jones S.J."/>
            <person name="Bohlmann J."/>
        </authorList>
    </citation>
    <scope>NUCLEOTIDE SEQUENCE</scope>
</reference>
<dbReference type="AlphaFoldDB" id="N6TVN1"/>
<organism evidence="1">
    <name type="scientific">Dendroctonus ponderosae</name>
    <name type="common">Mountain pine beetle</name>
    <dbReference type="NCBI Taxonomy" id="77166"/>
    <lineage>
        <taxon>Eukaryota</taxon>
        <taxon>Metazoa</taxon>
        <taxon>Ecdysozoa</taxon>
        <taxon>Arthropoda</taxon>
        <taxon>Hexapoda</taxon>
        <taxon>Insecta</taxon>
        <taxon>Pterygota</taxon>
        <taxon>Neoptera</taxon>
        <taxon>Endopterygota</taxon>
        <taxon>Coleoptera</taxon>
        <taxon>Polyphaga</taxon>
        <taxon>Cucujiformia</taxon>
        <taxon>Curculionidae</taxon>
        <taxon>Scolytinae</taxon>
        <taxon>Dendroctonus</taxon>
    </lineage>
</organism>
<dbReference type="HOGENOM" id="CLU_2888038_0_0_1"/>